<dbReference type="Proteomes" id="UP000488956">
    <property type="component" value="Unassembled WGS sequence"/>
</dbReference>
<gene>
    <name evidence="1" type="ORF">PF010_g10084</name>
</gene>
<sequence>MNTDEFLVLATDHKQAIRESTHSFPIPRSKQTAELWAASFYSGRENRSSHAREKFRAWEDRVFELIRWTGAVIRIYCWIPCSCVFLSSLKRRPGSRDASAWRNHYRMNPGSHPALKIRRLRLKFTPSDPPAQ</sequence>
<name>A0A6G0LAD7_9STRA</name>
<organism evidence="1 2">
    <name type="scientific">Phytophthora fragariae</name>
    <dbReference type="NCBI Taxonomy" id="53985"/>
    <lineage>
        <taxon>Eukaryota</taxon>
        <taxon>Sar</taxon>
        <taxon>Stramenopiles</taxon>
        <taxon>Oomycota</taxon>
        <taxon>Peronosporomycetes</taxon>
        <taxon>Peronosporales</taxon>
        <taxon>Peronosporaceae</taxon>
        <taxon>Phytophthora</taxon>
    </lineage>
</organism>
<evidence type="ECO:0000313" key="2">
    <source>
        <dbReference type="Proteomes" id="UP000488956"/>
    </source>
</evidence>
<protein>
    <submittedName>
        <fullName evidence="1">Uncharacterized protein</fullName>
    </submittedName>
</protein>
<comment type="caution">
    <text evidence="1">The sequence shown here is derived from an EMBL/GenBank/DDBJ whole genome shotgun (WGS) entry which is preliminary data.</text>
</comment>
<reference evidence="1 2" key="1">
    <citation type="submission" date="2018-09" db="EMBL/GenBank/DDBJ databases">
        <title>Genomic investigation of the strawberry pathogen Phytophthora fragariae indicates pathogenicity is determined by transcriptional variation in three key races.</title>
        <authorList>
            <person name="Adams T.M."/>
            <person name="Armitage A.D."/>
            <person name="Sobczyk M.K."/>
            <person name="Bates H.J."/>
            <person name="Dunwell J.M."/>
            <person name="Nellist C.F."/>
            <person name="Harrison R.J."/>
        </authorList>
    </citation>
    <scope>NUCLEOTIDE SEQUENCE [LARGE SCALE GENOMIC DNA]</scope>
    <source>
        <strain evidence="1 2">ONT-3</strain>
    </source>
</reference>
<proteinExistence type="predicted"/>
<dbReference type="AlphaFoldDB" id="A0A6G0LAD7"/>
<accession>A0A6G0LAD7</accession>
<evidence type="ECO:0000313" key="1">
    <source>
        <dbReference type="EMBL" id="KAE9113418.1"/>
    </source>
</evidence>
<dbReference type="EMBL" id="QXFX01000500">
    <property type="protein sequence ID" value="KAE9113418.1"/>
    <property type="molecule type" value="Genomic_DNA"/>
</dbReference>